<keyword evidence="1" id="KW-0812">Transmembrane</keyword>
<feature type="transmembrane region" description="Helical" evidence="1">
    <location>
        <begin position="101"/>
        <end position="122"/>
    </location>
</feature>
<dbReference type="AlphaFoldDB" id="A0A0F9EBB1"/>
<accession>A0A0F9EBB1</accession>
<feature type="transmembrane region" description="Helical" evidence="1">
    <location>
        <begin position="12"/>
        <end position="28"/>
    </location>
</feature>
<sequence>ATFVLLAQCRYESIIFLLLIPFFFRLPVKNEGSRYTFCIYIMPFLFVPVFWQRRIFLNMPEINKIGQVTFEKAEQIFSLTNLFQNFHDNIWVLLGLDPNLGFSPVIAILAIFGFYFILKRIFVTKEVDLPFKKLVASGGSSCVVLFGIITSFYWGNFKIPMDNRLALIFLPYIIFCTIFCIHTLFHKRRSSHLVLSIFFLFHLLIYWPYGIQQRIINGLSLQYEYGQVMAFLNEHYKKKQYPLIVAEQPNLYIIHDYSALSYSAVNNQLRKIYSSRQINKIVAIQRYHSDSEKIYKRTVLNKEFQTKELKKIRITPYTYIKISEVLLPDSKQF</sequence>
<dbReference type="EMBL" id="LAZR01035565">
    <property type="protein sequence ID" value="KKL27171.1"/>
    <property type="molecule type" value="Genomic_DNA"/>
</dbReference>
<keyword evidence="1" id="KW-1133">Transmembrane helix</keyword>
<organism evidence="2">
    <name type="scientific">marine sediment metagenome</name>
    <dbReference type="NCBI Taxonomy" id="412755"/>
    <lineage>
        <taxon>unclassified sequences</taxon>
        <taxon>metagenomes</taxon>
        <taxon>ecological metagenomes</taxon>
    </lineage>
</organism>
<feature type="transmembrane region" description="Helical" evidence="1">
    <location>
        <begin position="35"/>
        <end position="51"/>
    </location>
</feature>
<reference evidence="2" key="1">
    <citation type="journal article" date="2015" name="Nature">
        <title>Complex archaea that bridge the gap between prokaryotes and eukaryotes.</title>
        <authorList>
            <person name="Spang A."/>
            <person name="Saw J.H."/>
            <person name="Jorgensen S.L."/>
            <person name="Zaremba-Niedzwiedzka K."/>
            <person name="Martijn J."/>
            <person name="Lind A.E."/>
            <person name="van Eijk R."/>
            <person name="Schleper C."/>
            <person name="Guy L."/>
            <person name="Ettema T.J."/>
        </authorList>
    </citation>
    <scope>NUCLEOTIDE SEQUENCE</scope>
</reference>
<feature type="transmembrane region" description="Helical" evidence="1">
    <location>
        <begin position="134"/>
        <end position="154"/>
    </location>
</feature>
<keyword evidence="1" id="KW-0472">Membrane</keyword>
<evidence type="ECO:0000313" key="2">
    <source>
        <dbReference type="EMBL" id="KKL27171.1"/>
    </source>
</evidence>
<comment type="caution">
    <text evidence="2">The sequence shown here is derived from an EMBL/GenBank/DDBJ whole genome shotgun (WGS) entry which is preliminary data.</text>
</comment>
<feature type="non-terminal residue" evidence="2">
    <location>
        <position position="1"/>
    </location>
</feature>
<feature type="transmembrane region" description="Helical" evidence="1">
    <location>
        <begin position="166"/>
        <end position="185"/>
    </location>
</feature>
<feature type="transmembrane region" description="Helical" evidence="1">
    <location>
        <begin position="192"/>
        <end position="209"/>
    </location>
</feature>
<evidence type="ECO:0000256" key="1">
    <source>
        <dbReference type="SAM" id="Phobius"/>
    </source>
</evidence>
<proteinExistence type="predicted"/>
<protein>
    <recommendedName>
        <fullName evidence="3">Glycosyltransferase RgtA/B/C/D-like domain-containing protein</fullName>
    </recommendedName>
</protein>
<evidence type="ECO:0008006" key="3">
    <source>
        <dbReference type="Google" id="ProtNLM"/>
    </source>
</evidence>
<gene>
    <name evidence="2" type="ORF">LCGC14_2387860</name>
</gene>
<name>A0A0F9EBB1_9ZZZZ</name>